<name>A0A2S9ING1_9HYPH</name>
<dbReference type="AlphaFoldDB" id="A0A2S9ING1"/>
<dbReference type="Proteomes" id="UP000239434">
    <property type="component" value="Unassembled WGS sequence"/>
</dbReference>
<reference evidence="1 2" key="1">
    <citation type="submission" date="2018-02" db="EMBL/GenBank/DDBJ databases">
        <title>The draft genome of Phyllobacterium sp. 1N-3.</title>
        <authorList>
            <person name="Liu L."/>
            <person name="Li L."/>
            <person name="Zhang X."/>
            <person name="Wang T."/>
            <person name="Liang L."/>
        </authorList>
    </citation>
    <scope>NUCLEOTIDE SEQUENCE [LARGE SCALE GENOMIC DNA]</scope>
    <source>
        <strain evidence="1 2">1N-3</strain>
    </source>
</reference>
<gene>
    <name evidence="1" type="ORF">C5748_18065</name>
</gene>
<proteinExistence type="predicted"/>
<evidence type="ECO:0000313" key="1">
    <source>
        <dbReference type="EMBL" id="PRD42063.1"/>
    </source>
</evidence>
<sequence>MPHPDDFDYYLENGCEVMDHTLGIQKMPDGYHLLLNADGSHFFWMEKETGRESSIHWDKWAVYRGAVTDSSRAGKGE</sequence>
<keyword evidence="2" id="KW-1185">Reference proteome</keyword>
<evidence type="ECO:0000313" key="2">
    <source>
        <dbReference type="Proteomes" id="UP000239434"/>
    </source>
</evidence>
<comment type="caution">
    <text evidence="1">The sequence shown here is derived from an EMBL/GenBank/DDBJ whole genome shotgun (WGS) entry which is preliminary data.</text>
</comment>
<dbReference type="EMBL" id="PVBR01000014">
    <property type="protein sequence ID" value="PRD42063.1"/>
    <property type="molecule type" value="Genomic_DNA"/>
</dbReference>
<protein>
    <submittedName>
        <fullName evidence="1">Uncharacterized protein</fullName>
    </submittedName>
</protein>
<dbReference type="RefSeq" id="WP_105743331.1">
    <property type="nucleotide sequence ID" value="NZ_PVBR01000014.1"/>
</dbReference>
<organism evidence="1 2">
    <name type="scientific">Phyllobacterium phragmitis</name>
    <dbReference type="NCBI Taxonomy" id="2670329"/>
    <lineage>
        <taxon>Bacteria</taxon>
        <taxon>Pseudomonadati</taxon>
        <taxon>Pseudomonadota</taxon>
        <taxon>Alphaproteobacteria</taxon>
        <taxon>Hyphomicrobiales</taxon>
        <taxon>Phyllobacteriaceae</taxon>
        <taxon>Phyllobacterium</taxon>
    </lineage>
</organism>
<accession>A0A2S9ING1</accession>